<dbReference type="GO" id="GO:0004675">
    <property type="term" value="F:transmembrane receptor protein serine/threonine kinase activity"/>
    <property type="evidence" value="ECO:0007669"/>
    <property type="project" value="UniProtKB-EC"/>
</dbReference>
<feature type="domain" description="GS" evidence="18">
    <location>
        <begin position="162"/>
        <end position="193"/>
    </location>
</feature>
<evidence type="ECO:0000259" key="17">
    <source>
        <dbReference type="PROSITE" id="PS50011"/>
    </source>
</evidence>
<feature type="transmembrane region" description="Helical" evidence="16">
    <location>
        <begin position="116"/>
        <end position="138"/>
    </location>
</feature>
<dbReference type="GO" id="GO:0005886">
    <property type="term" value="C:plasma membrane"/>
    <property type="evidence" value="ECO:0007669"/>
    <property type="project" value="TreeGrafter"/>
</dbReference>
<proteinExistence type="inferred from homology"/>
<dbReference type="InterPro" id="IPR000333">
    <property type="entry name" value="TGFB_receptor"/>
</dbReference>
<evidence type="ECO:0000256" key="13">
    <source>
        <dbReference type="ARBA" id="ARBA00023170"/>
    </source>
</evidence>
<feature type="binding site" evidence="14">
    <location>
        <position position="222"/>
    </location>
    <ligand>
        <name>ATP</name>
        <dbReference type="ChEBI" id="CHEBI:30616"/>
    </ligand>
</feature>
<evidence type="ECO:0000313" key="19">
    <source>
        <dbReference type="EMBL" id="KAG8190144.1"/>
    </source>
</evidence>
<keyword evidence="11 16" id="KW-1133">Transmembrane helix</keyword>
<evidence type="ECO:0000256" key="15">
    <source>
        <dbReference type="RuleBase" id="RU000304"/>
    </source>
</evidence>
<dbReference type="InterPro" id="IPR011009">
    <property type="entry name" value="Kinase-like_dom_sf"/>
</dbReference>
<dbReference type="SUPFAM" id="SSF56112">
    <property type="entry name" value="Protein kinase-like (PK-like)"/>
    <property type="match status" value="1"/>
</dbReference>
<feature type="domain" description="Protein kinase" evidence="17">
    <location>
        <begin position="194"/>
        <end position="487"/>
    </location>
</feature>
<dbReference type="Pfam" id="PF08515">
    <property type="entry name" value="TGF_beta_GS"/>
    <property type="match status" value="1"/>
</dbReference>
<evidence type="ECO:0000256" key="5">
    <source>
        <dbReference type="ARBA" id="ARBA00022679"/>
    </source>
</evidence>
<evidence type="ECO:0000256" key="10">
    <source>
        <dbReference type="ARBA" id="ARBA00022840"/>
    </source>
</evidence>
<keyword evidence="10 14" id="KW-0067">ATP-binding</keyword>
<gene>
    <name evidence="19" type="ORF">JTE90_026711</name>
</gene>
<dbReference type="InterPro" id="IPR000719">
    <property type="entry name" value="Prot_kinase_dom"/>
</dbReference>
<dbReference type="Proteomes" id="UP000827092">
    <property type="component" value="Unassembled WGS sequence"/>
</dbReference>
<keyword evidence="6 16" id="KW-0812">Transmembrane</keyword>
<dbReference type="Pfam" id="PF01064">
    <property type="entry name" value="Activin_recp"/>
    <property type="match status" value="1"/>
</dbReference>
<dbReference type="PROSITE" id="PS50011">
    <property type="entry name" value="PROTEIN_KINASE_DOM"/>
    <property type="match status" value="1"/>
</dbReference>
<name>A0AAV6V0Y9_9ARAC</name>
<evidence type="ECO:0000256" key="12">
    <source>
        <dbReference type="ARBA" id="ARBA00023136"/>
    </source>
</evidence>
<evidence type="ECO:0000256" key="2">
    <source>
        <dbReference type="ARBA" id="ARBA00009605"/>
    </source>
</evidence>
<evidence type="ECO:0000256" key="6">
    <source>
        <dbReference type="ARBA" id="ARBA00022692"/>
    </source>
</evidence>
<dbReference type="GO" id="GO:0005524">
    <property type="term" value="F:ATP binding"/>
    <property type="evidence" value="ECO:0007669"/>
    <property type="project" value="UniProtKB-UniRule"/>
</dbReference>
<dbReference type="GO" id="GO:0043235">
    <property type="term" value="C:receptor complex"/>
    <property type="evidence" value="ECO:0007669"/>
    <property type="project" value="TreeGrafter"/>
</dbReference>
<dbReference type="PANTHER" id="PTHR23255">
    <property type="entry name" value="TRANSFORMING GROWTH FACTOR-BETA RECEPTOR TYPE I AND II"/>
    <property type="match status" value="1"/>
</dbReference>
<dbReference type="GO" id="GO:0071363">
    <property type="term" value="P:cellular response to growth factor stimulus"/>
    <property type="evidence" value="ECO:0007669"/>
    <property type="project" value="TreeGrafter"/>
</dbReference>
<keyword evidence="5" id="KW-0808">Transferase</keyword>
<keyword evidence="7" id="KW-0732">Signal</keyword>
<keyword evidence="12 16" id="KW-0472">Membrane</keyword>
<evidence type="ECO:0000256" key="11">
    <source>
        <dbReference type="ARBA" id="ARBA00022989"/>
    </source>
</evidence>
<dbReference type="PROSITE" id="PS51256">
    <property type="entry name" value="GS"/>
    <property type="match status" value="1"/>
</dbReference>
<dbReference type="EMBL" id="JAFNEN010000193">
    <property type="protein sequence ID" value="KAG8190144.1"/>
    <property type="molecule type" value="Genomic_DNA"/>
</dbReference>
<dbReference type="Gene3D" id="1.10.510.10">
    <property type="entry name" value="Transferase(Phosphotransferase) domain 1"/>
    <property type="match status" value="1"/>
</dbReference>
<dbReference type="Gene3D" id="3.30.200.20">
    <property type="entry name" value="Phosphorylase Kinase, domain 1"/>
    <property type="match status" value="1"/>
</dbReference>
<evidence type="ECO:0000259" key="18">
    <source>
        <dbReference type="PROSITE" id="PS51256"/>
    </source>
</evidence>
<evidence type="ECO:0000256" key="1">
    <source>
        <dbReference type="ARBA" id="ARBA00004479"/>
    </source>
</evidence>
<dbReference type="PROSITE" id="PS00108">
    <property type="entry name" value="PROTEIN_KINASE_ST"/>
    <property type="match status" value="1"/>
</dbReference>
<dbReference type="FunFam" id="1.10.510.10:FF:000304">
    <property type="entry name" value="Receptor protein serine/threonine kinase"/>
    <property type="match status" value="1"/>
</dbReference>
<keyword evidence="13" id="KW-0675">Receptor</keyword>
<sequence>MEIKLKEFLKLMRSRRRKTLKCECNICDEGSNNTCITDGLCFTEVHHSNNEISYTYSCLNQDQFLPPRDLPFICRDQRFGVECCSEPYCNRDLLPAFQPPGKYVQSEETLGGYETALFVMCPLLLLFAVSLFVACVMYQKWKMKQSRLDLEPSLDLTIPLMNRTASLKDMLNGTTSGSGSGLPVLVQRSVARATTLIECVGKGRYGEVWKGRFAGGDTVAVKVFSSRDEKSWFREVEIYQTVMLRHESILGFVAADNKDIGTWTQLWLITEFHPNGSLFDYLSHTTVDSSTMYTMALSIANGLYHLHMEIHGTKGKPAIAHRDLKSKNILVKTNGTCAIADLGLAVRYDSATSTVDIAPNPRVGTVRYLAPEVLDNTINLNSFESCKQADVYACGLVLWEIARRCSVDGIYEEYQLPYHDMVPPDPTIEEMQRVVCDQKMRPPFSNRWHSVEYLRVMANIMKECWYSKAAARLTAMRIKKSIAHLGAQKDIKIRIDKDP</sequence>
<keyword evidence="8 14" id="KW-0547">Nucleotide-binding</keyword>
<dbReference type="InterPro" id="IPR045860">
    <property type="entry name" value="Snake_toxin-like_sf"/>
</dbReference>
<comment type="similarity">
    <text evidence="2">Belongs to the protein kinase superfamily. TKL Ser/Thr protein kinase family. TGFB receptor subfamily.</text>
</comment>
<evidence type="ECO:0000256" key="9">
    <source>
        <dbReference type="ARBA" id="ARBA00022777"/>
    </source>
</evidence>
<dbReference type="InterPro" id="IPR000472">
    <property type="entry name" value="Activin_recp"/>
</dbReference>
<comment type="subcellular location">
    <subcellularLocation>
        <location evidence="1">Membrane</location>
        <topology evidence="1">Single-pass type I membrane protein</topology>
    </subcellularLocation>
</comment>
<evidence type="ECO:0000313" key="20">
    <source>
        <dbReference type="Proteomes" id="UP000827092"/>
    </source>
</evidence>
<evidence type="ECO:0000256" key="3">
    <source>
        <dbReference type="ARBA" id="ARBA00012401"/>
    </source>
</evidence>
<evidence type="ECO:0000256" key="14">
    <source>
        <dbReference type="PROSITE-ProRule" id="PRU10141"/>
    </source>
</evidence>
<reference evidence="19 20" key="1">
    <citation type="journal article" date="2022" name="Nat. Ecol. Evol.">
        <title>A masculinizing supergene underlies an exaggerated male reproductive morph in a spider.</title>
        <authorList>
            <person name="Hendrickx F."/>
            <person name="De Corte Z."/>
            <person name="Sonet G."/>
            <person name="Van Belleghem S.M."/>
            <person name="Kostlbacher S."/>
            <person name="Vangestel C."/>
        </authorList>
    </citation>
    <scope>NUCLEOTIDE SEQUENCE [LARGE SCALE GENOMIC DNA]</scope>
    <source>
        <strain evidence="19">W744_W776</strain>
    </source>
</reference>
<protein>
    <recommendedName>
        <fullName evidence="3">receptor protein serine/threonine kinase</fullName>
        <ecNumber evidence="3">2.7.11.30</ecNumber>
    </recommendedName>
</protein>
<dbReference type="InterPro" id="IPR003605">
    <property type="entry name" value="GS_dom"/>
</dbReference>
<dbReference type="InterPro" id="IPR017441">
    <property type="entry name" value="Protein_kinase_ATP_BS"/>
</dbReference>
<dbReference type="PANTHER" id="PTHR23255:SF71">
    <property type="entry name" value="RECEPTOR PROTEIN SERINE_THREONINE KINASE"/>
    <property type="match status" value="1"/>
</dbReference>
<dbReference type="Pfam" id="PF00069">
    <property type="entry name" value="Pkinase"/>
    <property type="match status" value="1"/>
</dbReference>
<accession>A0AAV6V0Y9</accession>
<keyword evidence="4 15" id="KW-0723">Serine/threonine-protein kinase</keyword>
<dbReference type="EC" id="2.7.11.30" evidence="3"/>
<dbReference type="AlphaFoldDB" id="A0AAV6V0Y9"/>
<dbReference type="SMART" id="SM00467">
    <property type="entry name" value="GS"/>
    <property type="match status" value="1"/>
</dbReference>
<dbReference type="SMART" id="SM00220">
    <property type="entry name" value="S_TKc"/>
    <property type="match status" value="1"/>
</dbReference>
<dbReference type="PROSITE" id="PS00107">
    <property type="entry name" value="PROTEIN_KINASE_ATP"/>
    <property type="match status" value="1"/>
</dbReference>
<keyword evidence="20" id="KW-1185">Reference proteome</keyword>
<keyword evidence="9" id="KW-0418">Kinase</keyword>
<dbReference type="CDD" id="cd23598">
    <property type="entry name" value="TFP_LU_ECD_Babo"/>
    <property type="match status" value="1"/>
</dbReference>
<evidence type="ECO:0000256" key="16">
    <source>
        <dbReference type="SAM" id="Phobius"/>
    </source>
</evidence>
<organism evidence="19 20">
    <name type="scientific">Oedothorax gibbosus</name>
    <dbReference type="NCBI Taxonomy" id="931172"/>
    <lineage>
        <taxon>Eukaryota</taxon>
        <taxon>Metazoa</taxon>
        <taxon>Ecdysozoa</taxon>
        <taxon>Arthropoda</taxon>
        <taxon>Chelicerata</taxon>
        <taxon>Arachnida</taxon>
        <taxon>Araneae</taxon>
        <taxon>Araneomorphae</taxon>
        <taxon>Entelegynae</taxon>
        <taxon>Araneoidea</taxon>
        <taxon>Linyphiidae</taxon>
        <taxon>Erigoninae</taxon>
        <taxon>Oedothorax</taxon>
    </lineage>
</organism>
<evidence type="ECO:0000256" key="7">
    <source>
        <dbReference type="ARBA" id="ARBA00022729"/>
    </source>
</evidence>
<dbReference type="InterPro" id="IPR008271">
    <property type="entry name" value="Ser/Thr_kinase_AS"/>
</dbReference>
<dbReference type="SUPFAM" id="SSF57302">
    <property type="entry name" value="Snake toxin-like"/>
    <property type="match status" value="1"/>
</dbReference>
<comment type="caution">
    <text evidence="19">The sequence shown here is derived from an EMBL/GenBank/DDBJ whole genome shotgun (WGS) entry which is preliminary data.</text>
</comment>
<evidence type="ECO:0000256" key="8">
    <source>
        <dbReference type="ARBA" id="ARBA00022741"/>
    </source>
</evidence>
<evidence type="ECO:0000256" key="4">
    <source>
        <dbReference type="ARBA" id="ARBA00022527"/>
    </source>
</evidence>
<dbReference type="Gene3D" id="2.10.60.10">
    <property type="entry name" value="CD59"/>
    <property type="match status" value="1"/>
</dbReference>